<gene>
    <name evidence="2" type="ORF">CMUS01_16113</name>
</gene>
<sequence>MRNLFKQKKVRQSWEGRPRALTVDDPVFKDLDRDEIDSQIKQHRSSAEAPARLPSRQGAAAEGFRPSTGSDVPQYNHHTTLGFASIAGALAAADAGSSTHGADAGADAGMDAGMGAGADSSSSASSSADSGGSTGGGDGGGGC</sequence>
<evidence type="ECO:0000313" key="2">
    <source>
        <dbReference type="EMBL" id="KAF6793074.1"/>
    </source>
</evidence>
<comment type="caution">
    <text evidence="2">The sequence shown here is derived from an EMBL/GenBank/DDBJ whole genome shotgun (WGS) entry which is preliminary data.</text>
</comment>
<protein>
    <submittedName>
        <fullName evidence="2">Uncharacterized protein</fullName>
    </submittedName>
</protein>
<reference evidence="2" key="1">
    <citation type="journal article" date="2020" name="Phytopathology">
        <title>Genome Sequence Resources of Colletotrichum truncatum, C. plurivorum, C. musicola, and C. sojae: Four Species Pathogenic to Soybean (Glycine max).</title>
        <authorList>
            <person name="Rogerio F."/>
            <person name="Boufleur T.R."/>
            <person name="Ciampi-Guillardi M."/>
            <person name="Sukno S.A."/>
            <person name="Thon M.R."/>
            <person name="Massola Junior N.S."/>
            <person name="Baroncelli R."/>
        </authorList>
    </citation>
    <scope>NUCLEOTIDE SEQUENCE</scope>
    <source>
        <strain evidence="2">LFN0074</strain>
    </source>
</reference>
<evidence type="ECO:0000313" key="3">
    <source>
        <dbReference type="Proteomes" id="UP000639643"/>
    </source>
</evidence>
<proteinExistence type="predicted"/>
<feature type="region of interest" description="Disordered" evidence="1">
    <location>
        <begin position="92"/>
        <end position="143"/>
    </location>
</feature>
<feature type="region of interest" description="Disordered" evidence="1">
    <location>
        <begin position="38"/>
        <end position="77"/>
    </location>
</feature>
<dbReference type="Proteomes" id="UP000639643">
    <property type="component" value="Unassembled WGS sequence"/>
</dbReference>
<feature type="compositionally biased region" description="Gly residues" evidence="1">
    <location>
        <begin position="132"/>
        <end position="143"/>
    </location>
</feature>
<evidence type="ECO:0000256" key="1">
    <source>
        <dbReference type="SAM" id="MobiDB-lite"/>
    </source>
</evidence>
<dbReference type="AlphaFoldDB" id="A0A8H6MKG3"/>
<feature type="compositionally biased region" description="Low complexity" evidence="1">
    <location>
        <begin position="92"/>
        <end position="131"/>
    </location>
</feature>
<name>A0A8H6MKG3_9PEZI</name>
<feature type="compositionally biased region" description="Polar residues" evidence="1">
    <location>
        <begin position="67"/>
        <end position="77"/>
    </location>
</feature>
<accession>A0A8H6MKG3</accession>
<dbReference type="EMBL" id="WIGM01001605">
    <property type="protein sequence ID" value="KAF6793074.1"/>
    <property type="molecule type" value="Genomic_DNA"/>
</dbReference>
<organism evidence="2 3">
    <name type="scientific">Colletotrichum musicola</name>
    <dbReference type="NCBI Taxonomy" id="2175873"/>
    <lineage>
        <taxon>Eukaryota</taxon>
        <taxon>Fungi</taxon>
        <taxon>Dikarya</taxon>
        <taxon>Ascomycota</taxon>
        <taxon>Pezizomycotina</taxon>
        <taxon>Sordariomycetes</taxon>
        <taxon>Hypocreomycetidae</taxon>
        <taxon>Glomerellales</taxon>
        <taxon>Glomerellaceae</taxon>
        <taxon>Colletotrichum</taxon>
        <taxon>Colletotrichum orchidearum species complex</taxon>
    </lineage>
</organism>
<dbReference type="OrthoDB" id="4843367at2759"/>
<keyword evidence="3" id="KW-1185">Reference proteome</keyword>